<dbReference type="SUPFAM" id="SSF53218">
    <property type="entry name" value="Molybdenum cofactor biosynthesis proteins"/>
    <property type="match status" value="1"/>
</dbReference>
<dbReference type="InterPro" id="IPR056596">
    <property type="entry name" value="FLAD1_M"/>
</dbReference>
<proteinExistence type="predicted"/>
<dbReference type="InterPro" id="IPR036425">
    <property type="entry name" value="MoaB/Mog-like_dom_sf"/>
</dbReference>
<dbReference type="Gene3D" id="3.40.980.10">
    <property type="entry name" value="MoaB/Mog-like domain"/>
    <property type="match status" value="1"/>
</dbReference>
<accession>A0ABW0NZN1</accession>
<dbReference type="SMART" id="SM00852">
    <property type="entry name" value="MoCF_biosynth"/>
    <property type="match status" value="1"/>
</dbReference>
<dbReference type="Pfam" id="PF24102">
    <property type="entry name" value="FLAD1_M"/>
    <property type="match status" value="1"/>
</dbReference>
<dbReference type="PANTHER" id="PTHR13939">
    <property type="entry name" value="NICOTINAMIDE-NUCLEOTIDE AMIDOHYDROLASE PNCC"/>
    <property type="match status" value="1"/>
</dbReference>
<gene>
    <name evidence="2" type="ORF">ACFPN9_11605</name>
</gene>
<protein>
    <submittedName>
        <fullName evidence="2">Competence/damage-inducible protein A</fullName>
    </submittedName>
</protein>
<dbReference type="Pfam" id="PF00994">
    <property type="entry name" value="MoCF_biosynth"/>
    <property type="match status" value="1"/>
</dbReference>
<feature type="domain" description="MoaB/Mog" evidence="1">
    <location>
        <begin position="16"/>
        <end position="176"/>
    </location>
</feature>
<dbReference type="CDD" id="cd00885">
    <property type="entry name" value="cinA"/>
    <property type="match status" value="1"/>
</dbReference>
<organism evidence="2 3">
    <name type="scientific">Bosea massiliensis</name>
    <dbReference type="NCBI Taxonomy" id="151419"/>
    <lineage>
        <taxon>Bacteria</taxon>
        <taxon>Pseudomonadati</taxon>
        <taxon>Pseudomonadota</taxon>
        <taxon>Alphaproteobacteria</taxon>
        <taxon>Hyphomicrobiales</taxon>
        <taxon>Boseaceae</taxon>
        <taxon>Bosea</taxon>
    </lineage>
</organism>
<dbReference type="Proteomes" id="UP001596060">
    <property type="component" value="Unassembled WGS sequence"/>
</dbReference>
<dbReference type="PANTHER" id="PTHR13939:SF0">
    <property type="entry name" value="NMN AMIDOHYDROLASE-LIKE PROTEIN YFAY"/>
    <property type="match status" value="1"/>
</dbReference>
<evidence type="ECO:0000313" key="2">
    <source>
        <dbReference type="EMBL" id="MFC5505904.1"/>
    </source>
</evidence>
<comment type="caution">
    <text evidence="2">The sequence shown here is derived from an EMBL/GenBank/DDBJ whole genome shotgun (WGS) entry which is preliminary data.</text>
</comment>
<dbReference type="RefSeq" id="WP_066721876.1">
    <property type="nucleotide sequence ID" value="NZ_JBHSLU010000026.1"/>
</dbReference>
<evidence type="ECO:0000313" key="3">
    <source>
        <dbReference type="Proteomes" id="UP001596060"/>
    </source>
</evidence>
<dbReference type="InterPro" id="IPR001453">
    <property type="entry name" value="MoaB/Mog_dom"/>
</dbReference>
<sequence length="254" mass="26631">MTTSETTSSPVSVTAAILVIGDEILSGRTKDKNIGYIAEYLTNIGIELREVRIVPDVEGEIVAALNALRHRYTYVFTTGGIGPTHDDITADSVAAAFGVSIDHDPRAIAMLAERFPPDQLNEARLRMARIPAGADLIANSVSKAPGFKIGNVHVMAGVPSIMQAMLDVVAPTLQTGVKILSDTVRAGLREGDIGTALAEVAKAHPDVSIGSYPFFSETGPDTNVVVRSRDPEALAAAMAAVKAMIAAEQAKLGA</sequence>
<evidence type="ECO:0000259" key="1">
    <source>
        <dbReference type="SMART" id="SM00852"/>
    </source>
</evidence>
<keyword evidence="3" id="KW-1185">Reference proteome</keyword>
<reference evidence="3" key="1">
    <citation type="journal article" date="2019" name="Int. J. Syst. Evol. Microbiol.">
        <title>The Global Catalogue of Microorganisms (GCM) 10K type strain sequencing project: providing services to taxonomists for standard genome sequencing and annotation.</title>
        <authorList>
            <consortium name="The Broad Institute Genomics Platform"/>
            <consortium name="The Broad Institute Genome Sequencing Center for Infectious Disease"/>
            <person name="Wu L."/>
            <person name="Ma J."/>
        </authorList>
    </citation>
    <scope>NUCLEOTIDE SEQUENCE [LARGE SCALE GENOMIC DNA]</scope>
    <source>
        <strain evidence="3">CCUG 43117</strain>
    </source>
</reference>
<dbReference type="EMBL" id="JBHSLU010000026">
    <property type="protein sequence ID" value="MFC5505904.1"/>
    <property type="molecule type" value="Genomic_DNA"/>
</dbReference>
<dbReference type="InterPro" id="IPR050101">
    <property type="entry name" value="CinA"/>
</dbReference>
<name>A0ABW0NZN1_9HYPH</name>